<evidence type="ECO:0000256" key="3">
    <source>
        <dbReference type="ARBA" id="ARBA00022617"/>
    </source>
</evidence>
<evidence type="ECO:0000256" key="6">
    <source>
        <dbReference type="ARBA" id="ARBA00023004"/>
    </source>
</evidence>
<evidence type="ECO:0000256" key="8">
    <source>
        <dbReference type="PIRSR" id="PIRSR602403-1"/>
    </source>
</evidence>
<dbReference type="InterPro" id="IPR001128">
    <property type="entry name" value="Cyt_P450"/>
</dbReference>
<dbReference type="PANTHER" id="PTHR46206">
    <property type="entry name" value="CYTOCHROME P450"/>
    <property type="match status" value="1"/>
</dbReference>
<dbReference type="Pfam" id="PF00067">
    <property type="entry name" value="p450"/>
    <property type="match status" value="1"/>
</dbReference>
<gene>
    <name evidence="9" type="ORF">CDEST_01121</name>
</gene>
<dbReference type="GO" id="GO:0005506">
    <property type="term" value="F:iron ion binding"/>
    <property type="evidence" value="ECO:0007669"/>
    <property type="project" value="InterPro"/>
</dbReference>
<dbReference type="GeneID" id="87937624"/>
<organism evidence="9 10">
    <name type="scientific">Colletotrichum destructivum</name>
    <dbReference type="NCBI Taxonomy" id="34406"/>
    <lineage>
        <taxon>Eukaryota</taxon>
        <taxon>Fungi</taxon>
        <taxon>Dikarya</taxon>
        <taxon>Ascomycota</taxon>
        <taxon>Pezizomycotina</taxon>
        <taxon>Sordariomycetes</taxon>
        <taxon>Hypocreomycetidae</taxon>
        <taxon>Glomerellales</taxon>
        <taxon>Glomerellaceae</taxon>
        <taxon>Colletotrichum</taxon>
        <taxon>Colletotrichum destructivum species complex</taxon>
    </lineage>
</organism>
<dbReference type="Gene3D" id="1.10.630.10">
    <property type="entry name" value="Cytochrome P450"/>
    <property type="match status" value="1"/>
</dbReference>
<comment type="cofactor">
    <cofactor evidence="1 8">
        <name>heme</name>
        <dbReference type="ChEBI" id="CHEBI:30413"/>
    </cofactor>
</comment>
<dbReference type="RefSeq" id="XP_062773331.1">
    <property type="nucleotide sequence ID" value="XM_062917280.1"/>
</dbReference>
<keyword evidence="5" id="KW-0560">Oxidoreductase</keyword>
<feature type="binding site" description="axial binding residue" evidence="8">
    <location>
        <position position="81"/>
    </location>
    <ligand>
        <name>heme</name>
        <dbReference type="ChEBI" id="CHEBI:30413"/>
    </ligand>
    <ligandPart>
        <name>Fe</name>
        <dbReference type="ChEBI" id="CHEBI:18248"/>
    </ligandPart>
</feature>
<keyword evidence="7" id="KW-0503">Monooxygenase</keyword>
<evidence type="ECO:0000256" key="1">
    <source>
        <dbReference type="ARBA" id="ARBA00001971"/>
    </source>
</evidence>
<dbReference type="AlphaFoldDB" id="A0AAX4HY45"/>
<dbReference type="KEGG" id="cdet:87937624"/>
<evidence type="ECO:0000313" key="10">
    <source>
        <dbReference type="Proteomes" id="UP001322277"/>
    </source>
</evidence>
<reference evidence="10" key="1">
    <citation type="journal article" date="2023" name="bioRxiv">
        <title>Complete genome of the Medicago anthracnose fungus, Colletotrichum destructivum, reveals a mini-chromosome-like region within a core chromosome.</title>
        <authorList>
            <person name="Lapalu N."/>
            <person name="Simon A."/>
            <person name="Lu A."/>
            <person name="Plaumann P.-L."/>
            <person name="Amselem J."/>
            <person name="Pigne S."/>
            <person name="Auger A."/>
            <person name="Koch C."/>
            <person name="Dallery J.-F."/>
            <person name="O'Connell R.J."/>
        </authorList>
    </citation>
    <scope>NUCLEOTIDE SEQUENCE [LARGE SCALE GENOMIC DNA]</scope>
    <source>
        <strain evidence="10">CBS 520.97</strain>
    </source>
</reference>
<dbReference type="Proteomes" id="UP001322277">
    <property type="component" value="Chromosome 1"/>
</dbReference>
<dbReference type="PRINTS" id="PR00465">
    <property type="entry name" value="EP450IV"/>
</dbReference>
<evidence type="ECO:0000313" key="9">
    <source>
        <dbReference type="EMBL" id="WQF76107.1"/>
    </source>
</evidence>
<dbReference type="GO" id="GO:0004497">
    <property type="term" value="F:monooxygenase activity"/>
    <property type="evidence" value="ECO:0007669"/>
    <property type="project" value="UniProtKB-KW"/>
</dbReference>
<protein>
    <submittedName>
        <fullName evidence="9">Cytochrome P450</fullName>
    </submittedName>
</protein>
<dbReference type="GO" id="GO:0016705">
    <property type="term" value="F:oxidoreductase activity, acting on paired donors, with incorporation or reduction of molecular oxygen"/>
    <property type="evidence" value="ECO:0007669"/>
    <property type="project" value="InterPro"/>
</dbReference>
<dbReference type="EMBL" id="CP137305">
    <property type="protein sequence ID" value="WQF76107.1"/>
    <property type="molecule type" value="Genomic_DNA"/>
</dbReference>
<sequence length="100" mass="11216">MERVARDDVVFKNGAFIPKNSIVAVSCHSMWDPETFEDPVAFDGYRFIKKRACGDPYKEHAAALVTTSSDHMGFGHGTYACPGRFFDVNEVNIVLCHFLL</sequence>
<dbReference type="GO" id="GO:0020037">
    <property type="term" value="F:heme binding"/>
    <property type="evidence" value="ECO:0007669"/>
    <property type="project" value="InterPro"/>
</dbReference>
<keyword evidence="4 8" id="KW-0479">Metal-binding</keyword>
<comment type="similarity">
    <text evidence="2">Belongs to the cytochrome P450 family.</text>
</comment>
<proteinExistence type="inferred from homology"/>
<dbReference type="InterPro" id="IPR036396">
    <property type="entry name" value="Cyt_P450_sf"/>
</dbReference>
<keyword evidence="6 8" id="KW-0408">Iron</keyword>
<dbReference type="PANTHER" id="PTHR46206:SF2">
    <property type="entry name" value="CYTOCHROME P450 MONOOXYGENASE AUSG-RELATED"/>
    <property type="match status" value="1"/>
</dbReference>
<keyword evidence="3 8" id="KW-0349">Heme</keyword>
<evidence type="ECO:0000256" key="4">
    <source>
        <dbReference type="ARBA" id="ARBA00022723"/>
    </source>
</evidence>
<dbReference type="SUPFAM" id="SSF48264">
    <property type="entry name" value="Cytochrome P450"/>
    <property type="match status" value="1"/>
</dbReference>
<name>A0AAX4HY45_9PEZI</name>
<keyword evidence="10" id="KW-1185">Reference proteome</keyword>
<evidence type="ECO:0000256" key="5">
    <source>
        <dbReference type="ARBA" id="ARBA00023002"/>
    </source>
</evidence>
<evidence type="ECO:0000256" key="2">
    <source>
        <dbReference type="ARBA" id="ARBA00010617"/>
    </source>
</evidence>
<dbReference type="InterPro" id="IPR002403">
    <property type="entry name" value="Cyt_P450_E_grp-IV"/>
</dbReference>
<accession>A0AAX4HY45</accession>
<evidence type="ECO:0000256" key="7">
    <source>
        <dbReference type="ARBA" id="ARBA00023033"/>
    </source>
</evidence>